<dbReference type="PROSITE" id="PS51186">
    <property type="entry name" value="GNAT"/>
    <property type="match status" value="1"/>
</dbReference>
<dbReference type="PANTHER" id="PTHR43420:SF49">
    <property type="entry name" value="AMINO GROUP ACETYL TRANSFERASE"/>
    <property type="match status" value="1"/>
</dbReference>
<reference evidence="4 5" key="1">
    <citation type="submission" date="2019-02" db="EMBL/GenBank/DDBJ databases">
        <title>Peptostreptococcaceae bacterium ZHW00191 nov., a new bacterium isolated from the human gut.</title>
        <authorList>
            <person name="Zhou H.-W."/>
            <person name="Chen X.-J."/>
        </authorList>
    </citation>
    <scope>NUCLEOTIDE SEQUENCE [LARGE SCALE GENOMIC DNA]</scope>
    <source>
        <strain evidence="4 5">ZHW00191</strain>
    </source>
</reference>
<dbReference type="CDD" id="cd04301">
    <property type="entry name" value="NAT_SF"/>
    <property type="match status" value="1"/>
</dbReference>
<feature type="domain" description="N-acetyltransferase" evidence="3">
    <location>
        <begin position="39"/>
        <end position="182"/>
    </location>
</feature>
<comment type="caution">
    <text evidence="4">The sequence shown here is derived from an EMBL/GenBank/DDBJ whole genome shotgun (WGS) entry which is preliminary data.</text>
</comment>
<dbReference type="InterPro" id="IPR050680">
    <property type="entry name" value="YpeA/RimI_acetyltransf"/>
</dbReference>
<keyword evidence="1 4" id="KW-0808">Transferase</keyword>
<proteinExistence type="predicted"/>
<dbReference type="Proteomes" id="UP000317863">
    <property type="component" value="Unassembled WGS sequence"/>
</dbReference>
<dbReference type="OrthoDB" id="9796171at2"/>
<keyword evidence="5" id="KW-1185">Reference proteome</keyword>
<accession>A0A544QWD0</accession>
<keyword evidence="2" id="KW-0012">Acyltransferase</keyword>
<evidence type="ECO:0000256" key="2">
    <source>
        <dbReference type="ARBA" id="ARBA00023315"/>
    </source>
</evidence>
<dbReference type="InterPro" id="IPR000182">
    <property type="entry name" value="GNAT_dom"/>
</dbReference>
<evidence type="ECO:0000313" key="4">
    <source>
        <dbReference type="EMBL" id="TQQ84993.1"/>
    </source>
</evidence>
<dbReference type="Gene3D" id="3.40.630.30">
    <property type="match status" value="1"/>
</dbReference>
<dbReference type="InterPro" id="IPR016181">
    <property type="entry name" value="Acyl_CoA_acyltransferase"/>
</dbReference>
<gene>
    <name evidence="4" type="ORF">EXD82_03885</name>
</gene>
<organism evidence="4 5">
    <name type="scientific">Peptacetobacter hominis</name>
    <dbReference type="NCBI Taxonomy" id="2743610"/>
    <lineage>
        <taxon>Bacteria</taxon>
        <taxon>Bacillati</taxon>
        <taxon>Bacillota</taxon>
        <taxon>Clostridia</taxon>
        <taxon>Peptostreptococcales</taxon>
        <taxon>Peptostreptococcaceae</taxon>
        <taxon>Peptacetobacter</taxon>
    </lineage>
</organism>
<dbReference type="RefSeq" id="WP_142535598.1">
    <property type="nucleotide sequence ID" value="NZ_SGJB01000005.1"/>
</dbReference>
<dbReference type="SUPFAM" id="SSF55729">
    <property type="entry name" value="Acyl-CoA N-acyltransferases (Nat)"/>
    <property type="match status" value="1"/>
</dbReference>
<protein>
    <submittedName>
        <fullName evidence="4">GNAT family N-acetyltransferase</fullName>
    </submittedName>
</protein>
<dbReference type="PANTHER" id="PTHR43420">
    <property type="entry name" value="ACETYLTRANSFERASE"/>
    <property type="match status" value="1"/>
</dbReference>
<dbReference type="Pfam" id="PF00583">
    <property type="entry name" value="Acetyltransf_1"/>
    <property type="match status" value="1"/>
</dbReference>
<evidence type="ECO:0000313" key="5">
    <source>
        <dbReference type="Proteomes" id="UP000317863"/>
    </source>
</evidence>
<dbReference type="EMBL" id="SGJB01000005">
    <property type="protein sequence ID" value="TQQ84993.1"/>
    <property type="molecule type" value="Genomic_DNA"/>
</dbReference>
<dbReference type="AlphaFoldDB" id="A0A544QWD0"/>
<dbReference type="GO" id="GO:0016747">
    <property type="term" value="F:acyltransferase activity, transferring groups other than amino-acyl groups"/>
    <property type="evidence" value="ECO:0007669"/>
    <property type="project" value="InterPro"/>
</dbReference>
<evidence type="ECO:0000256" key="1">
    <source>
        <dbReference type="ARBA" id="ARBA00022679"/>
    </source>
</evidence>
<name>A0A544QWD0_9FIRM</name>
<evidence type="ECO:0000259" key="3">
    <source>
        <dbReference type="PROSITE" id="PS51186"/>
    </source>
</evidence>
<sequence length="198" mass="22973">MENNFRDVKVLMFKEDTSVYPKYNLPDGFSLSTYKDGFEKYWAKIHVDLNQFKSYDDAVNCFKDTFFDGTDNVYKKCLFILNSDGIPVATASLWNGNHFGKTLQRIHWVAVSPDYQGYGLAKTLVSKVLDLYNELGFEGFIYLTSQVSSYKALNIYSKFGFIPYLGEKPENWVDCDFKKDTEYAWKAVENLCCKKFLI</sequence>